<dbReference type="SUPFAM" id="SSF56281">
    <property type="entry name" value="Metallo-hydrolase/oxidoreductase"/>
    <property type="match status" value="1"/>
</dbReference>
<feature type="domain" description="Metallo-beta-lactamase" evidence="1">
    <location>
        <begin position="22"/>
        <end position="185"/>
    </location>
</feature>
<dbReference type="InterPro" id="IPR036866">
    <property type="entry name" value="RibonucZ/Hydroxyglut_hydro"/>
</dbReference>
<dbReference type="PANTHER" id="PTHR46233:SF4">
    <property type="entry name" value="METALLO-BETA-LACTAMASE DOMAIN-CONTAINING PROTEIN"/>
    <property type="match status" value="1"/>
</dbReference>
<dbReference type="Proteomes" id="UP000031890">
    <property type="component" value="Chromosome"/>
</dbReference>
<dbReference type="EMBL" id="CP010827">
    <property type="protein sequence ID" value="AJI77850.1"/>
    <property type="molecule type" value="Genomic_DNA"/>
</dbReference>
<dbReference type="KEGG" id="csx:CSING_01450"/>
<accession>A0A0B6F060</accession>
<keyword evidence="2" id="KW-0378">Hydrolase</keyword>
<dbReference type="GO" id="GO:0016787">
    <property type="term" value="F:hydrolase activity"/>
    <property type="evidence" value="ECO:0007669"/>
    <property type="project" value="UniProtKB-KW"/>
</dbReference>
<dbReference type="Gene3D" id="3.60.15.10">
    <property type="entry name" value="Ribonuclease Z/Hydroxyacylglutathione hydrolase-like"/>
    <property type="match status" value="1"/>
</dbReference>
<protein>
    <submittedName>
        <fullName evidence="2">Zn-dependent hydrolase, glyoxylase</fullName>
    </submittedName>
</protein>
<dbReference type="Pfam" id="PF00753">
    <property type="entry name" value="Lactamase_B"/>
    <property type="match status" value="1"/>
</dbReference>
<sequence>MKIEQFETSGKFRLDGGEWDVDNNVYIVSGGQELYIVDPAHDAERIYSEVGERSVTGVLLTHAHNDHCELAPEIAEHYGVPLYLHPDDEQLWRETHAEADYTALEDNQVIKVGGEDLVVFHTPGHSPGCVVLYDATDSTLLSGDTLFNGGPGATGRKYSDFDVIIESLRNRVLNLPPETRVLPGHGDETTVGAEAARIDEYVARGY</sequence>
<dbReference type="STRING" id="161899.CSING_01450"/>
<gene>
    <name evidence="2" type="ORF">CSING_01450</name>
</gene>
<dbReference type="PANTHER" id="PTHR46233">
    <property type="entry name" value="HYDROXYACYLGLUTATHIONE HYDROLASE GLOC"/>
    <property type="match status" value="1"/>
</dbReference>
<evidence type="ECO:0000313" key="3">
    <source>
        <dbReference type="Proteomes" id="UP000031890"/>
    </source>
</evidence>
<dbReference type="AlphaFoldDB" id="A0A0B6F060"/>
<evidence type="ECO:0000313" key="2">
    <source>
        <dbReference type="EMBL" id="AJI77850.1"/>
    </source>
</evidence>
<dbReference type="SMART" id="SM00849">
    <property type="entry name" value="Lactamase_B"/>
    <property type="match status" value="1"/>
</dbReference>
<name>A0A0B6F060_9CORY</name>
<dbReference type="CDD" id="cd06262">
    <property type="entry name" value="metallo-hydrolase-like_MBL-fold"/>
    <property type="match status" value="1"/>
</dbReference>
<dbReference type="RefSeq" id="WP_042529043.1">
    <property type="nucleotide sequence ID" value="NZ_CP010827.1"/>
</dbReference>
<proteinExistence type="predicted"/>
<dbReference type="InterPro" id="IPR051453">
    <property type="entry name" value="MBL_Glyoxalase_II"/>
</dbReference>
<dbReference type="HOGENOM" id="CLU_030571_5_4_11"/>
<reference evidence="2 3" key="1">
    <citation type="journal article" date="2015" name="Genome Announc.">
        <title>Complete Genome Sequence and Annotation of Corynebacterium singulare DSM 44357, Isolated from a Human Semen Specimen.</title>
        <authorList>
            <person name="Merten M."/>
            <person name="Brinkrolf K."/>
            <person name="Albersmeier A."/>
            <person name="Kutter Y."/>
            <person name="Ruckert C."/>
            <person name="Tauch A."/>
        </authorList>
    </citation>
    <scope>NUCLEOTIDE SEQUENCE [LARGE SCALE GENOMIC DNA]</scope>
    <source>
        <strain evidence="2">IBS B52218</strain>
    </source>
</reference>
<evidence type="ECO:0000259" key="1">
    <source>
        <dbReference type="SMART" id="SM00849"/>
    </source>
</evidence>
<dbReference type="InterPro" id="IPR001279">
    <property type="entry name" value="Metallo-B-lactamas"/>
</dbReference>
<organism evidence="2 3">
    <name type="scientific">Corynebacterium singulare</name>
    <dbReference type="NCBI Taxonomy" id="161899"/>
    <lineage>
        <taxon>Bacteria</taxon>
        <taxon>Bacillati</taxon>
        <taxon>Actinomycetota</taxon>
        <taxon>Actinomycetes</taxon>
        <taxon>Mycobacteriales</taxon>
        <taxon>Corynebacteriaceae</taxon>
        <taxon>Corynebacterium</taxon>
    </lineage>
</organism>
<dbReference type="OrthoDB" id="2971563at2"/>